<evidence type="ECO:0000313" key="3">
    <source>
        <dbReference type="Proteomes" id="UP000638353"/>
    </source>
</evidence>
<protein>
    <submittedName>
        <fullName evidence="2">Uncharacterized protein</fullName>
    </submittedName>
</protein>
<reference evidence="2" key="2">
    <citation type="submission" date="2020-09" db="EMBL/GenBank/DDBJ databases">
        <authorList>
            <person name="Sun Q."/>
            <person name="Ohkuma M."/>
        </authorList>
    </citation>
    <scope>NUCLEOTIDE SEQUENCE</scope>
    <source>
        <strain evidence="2">JCM 4637</strain>
    </source>
</reference>
<dbReference type="EMBL" id="BMVC01000013">
    <property type="protein sequence ID" value="GHD07315.1"/>
    <property type="molecule type" value="Genomic_DNA"/>
</dbReference>
<evidence type="ECO:0000313" key="2">
    <source>
        <dbReference type="EMBL" id="GHD07315.1"/>
    </source>
</evidence>
<accession>A0A919CCP2</accession>
<gene>
    <name evidence="2" type="ORF">GCM10010334_59740</name>
</gene>
<feature type="region of interest" description="Disordered" evidence="1">
    <location>
        <begin position="65"/>
        <end position="91"/>
    </location>
</feature>
<dbReference type="Proteomes" id="UP000638353">
    <property type="component" value="Unassembled WGS sequence"/>
</dbReference>
<evidence type="ECO:0000256" key="1">
    <source>
        <dbReference type="SAM" id="MobiDB-lite"/>
    </source>
</evidence>
<organism evidence="2 3">
    <name type="scientific">Streptomyces finlayi</name>
    <dbReference type="NCBI Taxonomy" id="67296"/>
    <lineage>
        <taxon>Bacteria</taxon>
        <taxon>Bacillati</taxon>
        <taxon>Actinomycetota</taxon>
        <taxon>Actinomycetes</taxon>
        <taxon>Kitasatosporales</taxon>
        <taxon>Streptomycetaceae</taxon>
        <taxon>Streptomyces</taxon>
    </lineage>
</organism>
<sequence length="91" mass="9494">MPAGAAGAAAGNRAVAASAVVASVVVTSSFMRVPPVSYGRCFPYGPKLSARTVCQHCDLLKQGYGRGLAADHPDRRQPRRNRSGGAVRARN</sequence>
<reference evidence="2" key="1">
    <citation type="journal article" date="2014" name="Int. J. Syst. Evol. Microbiol.">
        <title>Complete genome sequence of Corynebacterium casei LMG S-19264T (=DSM 44701T), isolated from a smear-ripened cheese.</title>
        <authorList>
            <consortium name="US DOE Joint Genome Institute (JGI-PGF)"/>
            <person name="Walter F."/>
            <person name="Albersmeier A."/>
            <person name="Kalinowski J."/>
            <person name="Ruckert C."/>
        </authorList>
    </citation>
    <scope>NUCLEOTIDE SEQUENCE</scope>
    <source>
        <strain evidence="2">JCM 4637</strain>
    </source>
</reference>
<dbReference type="AlphaFoldDB" id="A0A919CCP2"/>
<proteinExistence type="predicted"/>
<comment type="caution">
    <text evidence="2">The sequence shown here is derived from an EMBL/GenBank/DDBJ whole genome shotgun (WGS) entry which is preliminary data.</text>
</comment>
<name>A0A919CCP2_9ACTN</name>